<organism evidence="1 2">
    <name type="scientific">Nocardia acididurans</name>
    <dbReference type="NCBI Taxonomy" id="2802282"/>
    <lineage>
        <taxon>Bacteria</taxon>
        <taxon>Bacillati</taxon>
        <taxon>Actinomycetota</taxon>
        <taxon>Actinomycetes</taxon>
        <taxon>Mycobacteriales</taxon>
        <taxon>Nocardiaceae</taxon>
        <taxon>Nocardia</taxon>
    </lineage>
</organism>
<gene>
    <name evidence="1" type="ORF">JK358_25045</name>
</gene>
<evidence type="ECO:0000313" key="1">
    <source>
        <dbReference type="EMBL" id="MBL1077673.1"/>
    </source>
</evidence>
<evidence type="ECO:0000313" key="2">
    <source>
        <dbReference type="Proteomes" id="UP000602198"/>
    </source>
</evidence>
<keyword evidence="2" id="KW-1185">Reference proteome</keyword>
<accession>A0ABS1MAL4</accession>
<dbReference type="RefSeq" id="WP_201951262.1">
    <property type="nucleotide sequence ID" value="NZ_JAERRJ010000009.1"/>
</dbReference>
<dbReference type="Proteomes" id="UP000602198">
    <property type="component" value="Unassembled WGS sequence"/>
</dbReference>
<protein>
    <submittedName>
        <fullName evidence="1">Uncharacterized protein</fullName>
    </submittedName>
</protein>
<dbReference type="EMBL" id="JAERRJ010000009">
    <property type="protein sequence ID" value="MBL1077673.1"/>
    <property type="molecule type" value="Genomic_DNA"/>
</dbReference>
<name>A0ABS1MAL4_9NOCA</name>
<proteinExistence type="predicted"/>
<sequence>MTGKRTRWALFVLLLAAAVGAGAVGYLRWAADAPTGIALINGDTGPMGAKIVTALQDSGSREWEAVDEASTADYAAVITLPTDLSSSITSLATDQPQRAQVTVATNDRADPYLVNDAVNEVTRRISAAGLDSLFATMNSARGSISQVAFTSQLLSAGVNAAAEGAGQFESGADQMLAFLESAKSGASQLTSGIDALNATLTAATTQANELATALDSTGVTIGQVSQAANGLSSGLNIVLPLLRGLPFAGDPQLANAIGQLEGLQVVANQATSQLAGFGELTGTVVTDDTQIGQLLRDAASRLGDAAAQLNQGAALAESIPSIADQASTQLLAAMTALTSGVSQLQSVTTTLGQQATQALNTIPQRGVAQQSVIATALTDPVDIVRK</sequence>
<reference evidence="1 2" key="1">
    <citation type="submission" date="2021-01" db="EMBL/GenBank/DDBJ databases">
        <title>WGS of actinomycetes isolated from Thailand.</title>
        <authorList>
            <person name="Thawai C."/>
        </authorList>
    </citation>
    <scope>NUCLEOTIDE SEQUENCE [LARGE SCALE GENOMIC DNA]</scope>
    <source>
        <strain evidence="1 2">LPG 2</strain>
    </source>
</reference>
<comment type="caution">
    <text evidence="1">The sequence shown here is derived from an EMBL/GenBank/DDBJ whole genome shotgun (WGS) entry which is preliminary data.</text>
</comment>